<dbReference type="Pfam" id="PF05641">
    <property type="entry name" value="Agenet"/>
    <property type="match status" value="1"/>
</dbReference>
<dbReference type="Gramene" id="OB11G18180.1">
    <property type="protein sequence ID" value="OB11G18180.1"/>
    <property type="gene ID" value="OB11G18180"/>
</dbReference>
<dbReference type="EnsemblPlants" id="OB11G18180.1">
    <property type="protein sequence ID" value="OB11G18180.1"/>
    <property type="gene ID" value="OB11G18180"/>
</dbReference>
<dbReference type="Pfam" id="PF05266">
    <property type="entry name" value="DUF724"/>
    <property type="match status" value="1"/>
</dbReference>
<dbReference type="InterPro" id="IPR008395">
    <property type="entry name" value="Agenet-like_dom"/>
</dbReference>
<name>J3N7N2_ORYBR</name>
<dbReference type="AlphaFoldDB" id="J3N7N2"/>
<dbReference type="PANTHER" id="PTHR31917:SF147">
    <property type="entry name" value="AGENET DOMAIN-CONTAINING PROTEIN"/>
    <property type="match status" value="1"/>
</dbReference>
<dbReference type="eggNOG" id="ENOG502QTQX">
    <property type="taxonomic scope" value="Eukaryota"/>
</dbReference>
<reference evidence="4" key="2">
    <citation type="submission" date="2013-04" db="UniProtKB">
        <authorList>
            <consortium name="EnsemblPlants"/>
        </authorList>
    </citation>
    <scope>IDENTIFICATION</scope>
</reference>
<dbReference type="HOGENOM" id="CLU_007138_0_0_1"/>
<dbReference type="OMA" id="WNPATIL"/>
<feature type="domain" description="Agenet" evidence="3">
    <location>
        <begin position="1"/>
        <end position="57"/>
    </location>
</feature>
<dbReference type="CDD" id="cd20406">
    <property type="entry name" value="Tudor_Agenet_AtDUF_rpt2_4"/>
    <property type="match status" value="1"/>
</dbReference>
<proteinExistence type="predicted"/>
<evidence type="ECO:0000313" key="5">
    <source>
        <dbReference type="Proteomes" id="UP000006038"/>
    </source>
</evidence>
<protein>
    <recommendedName>
        <fullName evidence="3">Agenet domain-containing protein</fullName>
    </recommendedName>
</protein>
<dbReference type="Proteomes" id="UP000006038">
    <property type="component" value="Chromosome 11"/>
</dbReference>
<evidence type="ECO:0000313" key="4">
    <source>
        <dbReference type="EnsemblPlants" id="OB11G18180.1"/>
    </source>
</evidence>
<accession>J3N7N2</accession>
<dbReference type="PANTHER" id="PTHR31917">
    <property type="entry name" value="AGENET DOMAIN-CONTAINING PROTEIN-RELATED"/>
    <property type="match status" value="1"/>
</dbReference>
<evidence type="ECO:0000256" key="2">
    <source>
        <dbReference type="ARBA" id="ARBA00022604"/>
    </source>
</evidence>
<dbReference type="InterPro" id="IPR014002">
    <property type="entry name" value="Agenet_dom_plant"/>
</dbReference>
<dbReference type="SMART" id="SM00743">
    <property type="entry name" value="Agenet"/>
    <property type="match status" value="2"/>
</dbReference>
<organism evidence="4">
    <name type="scientific">Oryza brachyantha</name>
    <name type="common">malo sina</name>
    <dbReference type="NCBI Taxonomy" id="4533"/>
    <lineage>
        <taxon>Eukaryota</taxon>
        <taxon>Viridiplantae</taxon>
        <taxon>Streptophyta</taxon>
        <taxon>Embryophyta</taxon>
        <taxon>Tracheophyta</taxon>
        <taxon>Spermatophyta</taxon>
        <taxon>Magnoliopsida</taxon>
        <taxon>Liliopsida</taxon>
        <taxon>Poales</taxon>
        <taxon>Poaceae</taxon>
        <taxon>BOP clade</taxon>
        <taxon>Oryzoideae</taxon>
        <taxon>Oryzeae</taxon>
        <taxon>Oryzinae</taxon>
        <taxon>Oryza</taxon>
    </lineage>
</organism>
<keyword evidence="1" id="KW-0813">Transport</keyword>
<evidence type="ECO:0000259" key="3">
    <source>
        <dbReference type="SMART" id="SM00743"/>
    </source>
</evidence>
<keyword evidence="5" id="KW-1185">Reference proteome</keyword>
<dbReference type="InterPro" id="IPR007930">
    <property type="entry name" value="DUF724"/>
</dbReference>
<evidence type="ECO:0000256" key="1">
    <source>
        <dbReference type="ARBA" id="ARBA00022448"/>
    </source>
</evidence>
<feature type="domain" description="Agenet" evidence="3">
    <location>
        <begin position="118"/>
        <end position="186"/>
    </location>
</feature>
<reference evidence="4" key="1">
    <citation type="journal article" date="2013" name="Nat. Commun.">
        <title>Whole-genome sequencing of Oryza brachyantha reveals mechanisms underlying Oryza genome evolution.</title>
        <authorList>
            <person name="Chen J."/>
            <person name="Huang Q."/>
            <person name="Gao D."/>
            <person name="Wang J."/>
            <person name="Lang Y."/>
            <person name="Liu T."/>
            <person name="Li B."/>
            <person name="Bai Z."/>
            <person name="Luis Goicoechea J."/>
            <person name="Liang C."/>
            <person name="Chen C."/>
            <person name="Zhang W."/>
            <person name="Sun S."/>
            <person name="Liao Y."/>
            <person name="Zhang X."/>
            <person name="Yang L."/>
            <person name="Song C."/>
            <person name="Wang M."/>
            <person name="Shi J."/>
            <person name="Liu G."/>
            <person name="Liu J."/>
            <person name="Zhou H."/>
            <person name="Zhou W."/>
            <person name="Yu Q."/>
            <person name="An N."/>
            <person name="Chen Y."/>
            <person name="Cai Q."/>
            <person name="Wang B."/>
            <person name="Liu B."/>
            <person name="Min J."/>
            <person name="Huang Y."/>
            <person name="Wu H."/>
            <person name="Li Z."/>
            <person name="Zhang Y."/>
            <person name="Yin Y."/>
            <person name="Song W."/>
            <person name="Jiang J."/>
            <person name="Jackson S.A."/>
            <person name="Wing R.A."/>
            <person name="Wang J."/>
            <person name="Chen M."/>
        </authorList>
    </citation>
    <scope>NUCLEOTIDE SEQUENCE [LARGE SCALE GENOMIC DNA]</scope>
    <source>
        <strain evidence="4">cv. IRGC 101232</strain>
    </source>
</reference>
<sequence length="919" mass="102002">MVEAFHNEGWWSGVVTGLPLPLDVEPRRRVYAVAFPTSREVMEFEQAALRPHRVFRRGRWVPAADADDESPAFRKGGLVEVSRSAYRRIGEDGELTTEIVDSQYIRPAHTITRMDSKYRFSPSSHVEVFHDSSWWPGIVLDASSSVFGKMYTVKLKSHMTGMDDVECVDKLTVENTRLRPRFDWDGRKWIRCVTAAKKHATEGQQSTSRKRPIPAALASCHDNGEIRDKPSSHFDKIKDLSSYPKGTVNQQSAVLALASQIALPLDSSLILGSPIESSSSRMDIMPSVPQNGELKASLFGMFGKLRPIPQGPLLGVQSHNPDFSIIEESKRTSTDEGCFLISCAGNNLNFGSFAGIDMSRKRKGCIYFQAPEGSGMNLESIKKCRVHKTIEGTNKIAPTFEERTKVIFGDEHDVLSTDVAGSGTPSAKKSVSCIDQTALEYSKGPHESSIVDIIKLSEIGDLHQEENLILPATSGDVNFQDSREDFCQRFLVRPEDTTVDLFPSAKSCEAARHAHLVCKDSLGAIVECVTNCTVPTENLSVLSPAMFDDVVPNQSSVSDNCEDNKKDGMYEVDHEANEMELAIITPKTQHASVGGPFSTTSLSAVRGEIVLAQSSTWESTLNEQTRVSQQGHSSPMVGSLECVAESSQSIDYSTITQLSSFDMSQSIDAELGSSLIVSNNVQDTPISKYVARTQDPCCPLMQKSLHVHEIIMAGQPSEALAIVEPPFVRTSPLWAQIEAMEIFSKVPQRPHFHQLWKHVPELREGMALGLMFSFANLADSIKKLNVHDNNAVFEDKMKGISLLEADGFDVRHLRSRLETLLSLKNSWSKIQDMMEQSDRKIAQEETDDQKLCTEVSMLSMVLRQFETHAHLFRCMKQHAISQKMSHAVEKSRLRVDASELKRSSLSTEQQFSSVVGAPW</sequence>
<keyword evidence="2" id="KW-0341">Growth regulation</keyword>